<reference evidence="2" key="2">
    <citation type="journal article" date="2017" name="Nat. Plants">
        <title>The Aegilops tauschii genome reveals multiple impacts of transposons.</title>
        <authorList>
            <person name="Zhao G."/>
            <person name="Zou C."/>
            <person name="Li K."/>
            <person name="Wang K."/>
            <person name="Li T."/>
            <person name="Gao L."/>
            <person name="Zhang X."/>
            <person name="Wang H."/>
            <person name="Yang Z."/>
            <person name="Liu X."/>
            <person name="Jiang W."/>
            <person name="Mao L."/>
            <person name="Kong X."/>
            <person name="Jiao Y."/>
            <person name="Jia J."/>
        </authorList>
    </citation>
    <scope>NUCLEOTIDE SEQUENCE [LARGE SCALE GENOMIC DNA]</scope>
    <source>
        <strain evidence="2">cv. AL8/78</strain>
    </source>
</reference>
<dbReference type="Proteomes" id="UP000015105">
    <property type="component" value="Chromosome 4D"/>
</dbReference>
<protein>
    <recommendedName>
        <fullName evidence="3">Cyclin C-terminal domain-containing protein</fullName>
    </recommendedName>
</protein>
<accession>A0A453IPG9</accession>
<dbReference type="Gramene" id="AET4Gv20631300.6">
    <property type="protein sequence ID" value="AET4Gv20631300.6"/>
    <property type="gene ID" value="AET4Gv20631300"/>
</dbReference>
<evidence type="ECO:0008006" key="3">
    <source>
        <dbReference type="Google" id="ProtNLM"/>
    </source>
</evidence>
<reference evidence="1" key="3">
    <citation type="journal article" date="2017" name="Nature">
        <title>Genome sequence of the progenitor of the wheat D genome Aegilops tauschii.</title>
        <authorList>
            <person name="Luo M.C."/>
            <person name="Gu Y.Q."/>
            <person name="Puiu D."/>
            <person name="Wang H."/>
            <person name="Twardziok S.O."/>
            <person name="Deal K.R."/>
            <person name="Huo N."/>
            <person name="Zhu T."/>
            <person name="Wang L."/>
            <person name="Wang Y."/>
            <person name="McGuire P.E."/>
            <person name="Liu S."/>
            <person name="Long H."/>
            <person name="Ramasamy R.K."/>
            <person name="Rodriguez J.C."/>
            <person name="Van S.L."/>
            <person name="Yuan L."/>
            <person name="Wang Z."/>
            <person name="Xia Z."/>
            <person name="Xiao L."/>
            <person name="Anderson O.D."/>
            <person name="Ouyang S."/>
            <person name="Liang Y."/>
            <person name="Zimin A.V."/>
            <person name="Pertea G."/>
            <person name="Qi P."/>
            <person name="Bennetzen J.L."/>
            <person name="Dai X."/>
            <person name="Dawson M.W."/>
            <person name="Muller H.G."/>
            <person name="Kugler K."/>
            <person name="Rivarola-Duarte L."/>
            <person name="Spannagl M."/>
            <person name="Mayer K.F.X."/>
            <person name="Lu F.H."/>
            <person name="Bevan M.W."/>
            <person name="Leroy P."/>
            <person name="Li P."/>
            <person name="You F.M."/>
            <person name="Sun Q."/>
            <person name="Liu Z."/>
            <person name="Lyons E."/>
            <person name="Wicker T."/>
            <person name="Salzberg S.L."/>
            <person name="Devos K.M."/>
            <person name="Dvorak J."/>
        </authorList>
    </citation>
    <scope>NUCLEOTIDE SEQUENCE [LARGE SCALE GENOMIC DNA]</scope>
    <source>
        <strain evidence="1">cv. AL8/78</strain>
    </source>
</reference>
<reference evidence="1" key="4">
    <citation type="submission" date="2019-03" db="UniProtKB">
        <authorList>
            <consortium name="EnsemblPlants"/>
        </authorList>
    </citation>
    <scope>IDENTIFICATION</scope>
</reference>
<dbReference type="AlphaFoldDB" id="A0A453IPG9"/>
<organism evidence="1 2">
    <name type="scientific">Aegilops tauschii subsp. strangulata</name>
    <name type="common">Goatgrass</name>
    <dbReference type="NCBI Taxonomy" id="200361"/>
    <lineage>
        <taxon>Eukaryota</taxon>
        <taxon>Viridiplantae</taxon>
        <taxon>Streptophyta</taxon>
        <taxon>Embryophyta</taxon>
        <taxon>Tracheophyta</taxon>
        <taxon>Spermatophyta</taxon>
        <taxon>Magnoliopsida</taxon>
        <taxon>Liliopsida</taxon>
        <taxon>Poales</taxon>
        <taxon>Poaceae</taxon>
        <taxon>BOP clade</taxon>
        <taxon>Pooideae</taxon>
        <taxon>Triticodae</taxon>
        <taxon>Triticeae</taxon>
        <taxon>Triticinae</taxon>
        <taxon>Aegilops</taxon>
    </lineage>
</organism>
<proteinExistence type="predicted"/>
<dbReference type="EnsemblPlants" id="AET4Gv20631300.6">
    <property type="protein sequence ID" value="AET4Gv20631300.6"/>
    <property type="gene ID" value="AET4Gv20631300"/>
</dbReference>
<sequence>MEADILKYLNFQMGSPTIRTFLLRFLISCRGGNVSTFFKPSAVASLNLSFVTCFPLQTSVCKCEKVGAYVLLSRGIELARLRLHKVPAISYCCCLSVLSQVHNQPKDSSLELDAARENGLQGL</sequence>
<name>A0A453IPG9_AEGTS</name>
<reference evidence="1" key="5">
    <citation type="journal article" date="2021" name="G3 (Bethesda)">
        <title>Aegilops tauschii genome assembly Aet v5.0 features greater sequence contiguity and improved annotation.</title>
        <authorList>
            <person name="Wang L."/>
            <person name="Zhu T."/>
            <person name="Rodriguez J.C."/>
            <person name="Deal K.R."/>
            <person name="Dubcovsky J."/>
            <person name="McGuire P.E."/>
            <person name="Lux T."/>
            <person name="Spannagl M."/>
            <person name="Mayer K.F.X."/>
            <person name="Baldrich P."/>
            <person name="Meyers B.C."/>
            <person name="Huo N."/>
            <person name="Gu Y.Q."/>
            <person name="Zhou H."/>
            <person name="Devos K.M."/>
            <person name="Bennetzen J.L."/>
            <person name="Unver T."/>
            <person name="Budak H."/>
            <person name="Gulick P.J."/>
            <person name="Galiba G."/>
            <person name="Kalapos B."/>
            <person name="Nelson D.R."/>
            <person name="Li P."/>
            <person name="You F.M."/>
            <person name="Luo M.C."/>
            <person name="Dvorak J."/>
        </authorList>
    </citation>
    <scope>NUCLEOTIDE SEQUENCE [LARGE SCALE GENOMIC DNA]</scope>
    <source>
        <strain evidence="1">cv. AL8/78</strain>
    </source>
</reference>
<keyword evidence="2" id="KW-1185">Reference proteome</keyword>
<evidence type="ECO:0000313" key="2">
    <source>
        <dbReference type="Proteomes" id="UP000015105"/>
    </source>
</evidence>
<reference evidence="2" key="1">
    <citation type="journal article" date="2014" name="Science">
        <title>Ancient hybridizations among the ancestral genomes of bread wheat.</title>
        <authorList>
            <consortium name="International Wheat Genome Sequencing Consortium,"/>
            <person name="Marcussen T."/>
            <person name="Sandve S.R."/>
            <person name="Heier L."/>
            <person name="Spannagl M."/>
            <person name="Pfeifer M."/>
            <person name="Jakobsen K.S."/>
            <person name="Wulff B.B."/>
            <person name="Steuernagel B."/>
            <person name="Mayer K.F."/>
            <person name="Olsen O.A."/>
        </authorList>
    </citation>
    <scope>NUCLEOTIDE SEQUENCE [LARGE SCALE GENOMIC DNA]</scope>
    <source>
        <strain evidence="2">cv. AL8/78</strain>
    </source>
</reference>
<evidence type="ECO:0000313" key="1">
    <source>
        <dbReference type="EnsemblPlants" id="AET4Gv20631300.6"/>
    </source>
</evidence>